<dbReference type="EMBL" id="CAJZBQ010000015">
    <property type="protein sequence ID" value="CAG9316179.1"/>
    <property type="molecule type" value="Genomic_DNA"/>
</dbReference>
<keyword evidence="3" id="KW-0175">Coiled coil</keyword>
<dbReference type="PANTHER" id="PTHR48112:SF22">
    <property type="entry name" value="MITOCHONDRIAL TRANSCRIPTION FACTOR A, ISOFORM B"/>
    <property type="match status" value="1"/>
</dbReference>
<keyword evidence="1 2" id="KW-0238">DNA-binding</keyword>
<feature type="DNA-binding region" description="HMG box" evidence="2">
    <location>
        <begin position="46"/>
        <end position="114"/>
    </location>
</feature>
<feature type="domain" description="HMG box" evidence="5">
    <location>
        <begin position="181"/>
        <end position="249"/>
    </location>
</feature>
<proteinExistence type="predicted"/>
<dbReference type="InterPro" id="IPR009071">
    <property type="entry name" value="HMG_box_dom"/>
</dbReference>
<dbReference type="Pfam" id="PF00505">
    <property type="entry name" value="HMG_box"/>
    <property type="match status" value="2"/>
</dbReference>
<dbReference type="SUPFAM" id="SSF47095">
    <property type="entry name" value="HMG-box"/>
    <property type="match status" value="2"/>
</dbReference>
<accession>A0AAU9J677</accession>
<feature type="region of interest" description="Disordered" evidence="4">
    <location>
        <begin position="1"/>
        <end position="50"/>
    </location>
</feature>
<feature type="compositionally biased region" description="Acidic residues" evidence="4">
    <location>
        <begin position="17"/>
        <end position="29"/>
    </location>
</feature>
<evidence type="ECO:0000313" key="6">
    <source>
        <dbReference type="EMBL" id="CAG9316179.1"/>
    </source>
</evidence>
<protein>
    <recommendedName>
        <fullName evidence="5">HMG box domain-containing protein</fullName>
    </recommendedName>
</protein>
<comment type="caution">
    <text evidence="6">The sequence shown here is derived from an EMBL/GenBank/DDBJ whole genome shotgun (WGS) entry which is preliminary data.</text>
</comment>
<keyword evidence="7" id="KW-1185">Reference proteome</keyword>
<dbReference type="AlphaFoldDB" id="A0AAU9J677"/>
<feature type="compositionally biased region" description="Polar residues" evidence="4">
    <location>
        <begin position="127"/>
        <end position="142"/>
    </location>
</feature>
<feature type="coiled-coil region" evidence="3">
    <location>
        <begin position="96"/>
        <end position="123"/>
    </location>
</feature>
<dbReference type="Proteomes" id="UP001162131">
    <property type="component" value="Unassembled WGS sequence"/>
</dbReference>
<dbReference type="GO" id="GO:0005634">
    <property type="term" value="C:nucleus"/>
    <property type="evidence" value="ECO:0007669"/>
    <property type="project" value="UniProtKB-UniRule"/>
</dbReference>
<evidence type="ECO:0000256" key="2">
    <source>
        <dbReference type="PROSITE-ProRule" id="PRU00267"/>
    </source>
</evidence>
<feature type="DNA-binding region" description="HMG box" evidence="2">
    <location>
        <begin position="181"/>
        <end position="249"/>
    </location>
</feature>
<keyword evidence="2" id="KW-0539">Nucleus</keyword>
<dbReference type="PANTHER" id="PTHR48112">
    <property type="entry name" value="HIGH MOBILITY GROUP PROTEIN DSP1"/>
    <property type="match status" value="1"/>
</dbReference>
<dbReference type="Gene3D" id="1.10.30.10">
    <property type="entry name" value="High mobility group box domain"/>
    <property type="match status" value="2"/>
</dbReference>
<evidence type="ECO:0000256" key="4">
    <source>
        <dbReference type="SAM" id="MobiDB-lite"/>
    </source>
</evidence>
<dbReference type="InterPro" id="IPR050342">
    <property type="entry name" value="HMGB"/>
</dbReference>
<evidence type="ECO:0000256" key="3">
    <source>
        <dbReference type="SAM" id="Coils"/>
    </source>
</evidence>
<organism evidence="6 7">
    <name type="scientific">Blepharisma stoltei</name>
    <dbReference type="NCBI Taxonomy" id="1481888"/>
    <lineage>
        <taxon>Eukaryota</taxon>
        <taxon>Sar</taxon>
        <taxon>Alveolata</taxon>
        <taxon>Ciliophora</taxon>
        <taxon>Postciliodesmatophora</taxon>
        <taxon>Heterotrichea</taxon>
        <taxon>Heterotrichida</taxon>
        <taxon>Blepharismidae</taxon>
        <taxon>Blepharisma</taxon>
    </lineage>
</organism>
<name>A0AAU9J677_9CILI</name>
<feature type="domain" description="HMG box" evidence="5">
    <location>
        <begin position="46"/>
        <end position="114"/>
    </location>
</feature>
<evidence type="ECO:0000313" key="7">
    <source>
        <dbReference type="Proteomes" id="UP001162131"/>
    </source>
</evidence>
<gene>
    <name evidence="6" type="ORF">BSTOLATCC_MIC15618</name>
</gene>
<evidence type="ECO:0000256" key="1">
    <source>
        <dbReference type="ARBA" id="ARBA00023125"/>
    </source>
</evidence>
<dbReference type="CDD" id="cd00084">
    <property type="entry name" value="HMG-box_SF"/>
    <property type="match status" value="1"/>
</dbReference>
<dbReference type="GO" id="GO:0003677">
    <property type="term" value="F:DNA binding"/>
    <property type="evidence" value="ECO:0007669"/>
    <property type="project" value="UniProtKB-UniRule"/>
</dbReference>
<dbReference type="PRINTS" id="PR00886">
    <property type="entry name" value="HIGHMOBLTY12"/>
</dbReference>
<evidence type="ECO:0000259" key="5">
    <source>
        <dbReference type="PROSITE" id="PS50118"/>
    </source>
</evidence>
<feature type="compositionally biased region" description="Basic and acidic residues" evidence="4">
    <location>
        <begin position="149"/>
        <end position="175"/>
    </location>
</feature>
<reference evidence="6" key="1">
    <citation type="submission" date="2021-09" db="EMBL/GenBank/DDBJ databases">
        <authorList>
            <consortium name="AG Swart"/>
            <person name="Singh M."/>
            <person name="Singh A."/>
            <person name="Seah K."/>
            <person name="Emmerich C."/>
        </authorList>
    </citation>
    <scope>NUCLEOTIDE SEQUENCE</scope>
    <source>
        <strain evidence="6">ATCC30299</strain>
    </source>
</reference>
<dbReference type="SMART" id="SM00398">
    <property type="entry name" value="HMG"/>
    <property type="match status" value="2"/>
</dbReference>
<feature type="region of interest" description="Disordered" evidence="4">
    <location>
        <begin position="124"/>
        <end position="180"/>
    </location>
</feature>
<dbReference type="PROSITE" id="PS50118">
    <property type="entry name" value="HMG_BOX_2"/>
    <property type="match status" value="2"/>
</dbReference>
<sequence>MSTRKPQNKKEPKEEPKEDTESEEEEEESTADRWFKGDPNLQMPPPKRNKSAYLFYTLERRPEIMEKYPGISGRDILIKLGKMWRKTSYDEREPYQKMYEMDKERFERQIKEYEETGKYYDDEGNIDRSQFFSRSPTSQSVQAKAKRKVSFEEAQAKKSEKISKPMHKEHYRDQDVQLPPPRRNLSAYTFWTLDKRPEIMEKHPGISGRDILIELGELWHKTSEKEKEPYYQKYEDDRKRYERQSLEYEKRGKYFDEEGNLDRSRMFARRKISSRSVGAMAKRKAQIGY</sequence>
<dbReference type="InterPro" id="IPR036910">
    <property type="entry name" value="HMG_box_dom_sf"/>
</dbReference>